<name>A0A2S7U838_9BACT</name>
<evidence type="ECO:0000313" key="2">
    <source>
        <dbReference type="EMBL" id="PQJ30412.1"/>
    </source>
</evidence>
<sequence length="141" mass="16384">MAENITFPRSSKDEIDELPYFLRMCHKIRLRAVGELHQDYHKNLGKVLDLYTCQLLKIEYASLVEAIVTQGLDDQGALDWAYENGVKPESPQKDWWCSFARNLGFRDHLSERLADRKKTAGLAHRNDICSFFDFMDAEEGR</sequence>
<dbReference type="RefSeq" id="WP_165788923.1">
    <property type="nucleotide sequence ID" value="NZ_MQWA01000001.1"/>
</dbReference>
<gene>
    <name evidence="2" type="ORF">BSZ32_17325</name>
</gene>
<dbReference type="Proteomes" id="UP000239907">
    <property type="component" value="Unassembled WGS sequence"/>
</dbReference>
<dbReference type="InterPro" id="IPR031849">
    <property type="entry name" value="DUF5069"/>
</dbReference>
<dbReference type="Pfam" id="PF16798">
    <property type="entry name" value="DUF5069"/>
    <property type="match status" value="1"/>
</dbReference>
<evidence type="ECO:0000259" key="1">
    <source>
        <dbReference type="Pfam" id="PF16798"/>
    </source>
</evidence>
<reference evidence="2 3" key="1">
    <citation type="submission" date="2016-12" db="EMBL/GenBank/DDBJ databases">
        <title>Study of bacterial adaptation to deep sea.</title>
        <authorList>
            <person name="Song J."/>
            <person name="Yoshizawa S."/>
            <person name="Kogure K."/>
        </authorList>
    </citation>
    <scope>NUCLEOTIDE SEQUENCE [LARGE SCALE GENOMIC DNA]</scope>
    <source>
        <strain evidence="2 3">SAORIC-165</strain>
    </source>
</reference>
<feature type="domain" description="DUF5069" evidence="1">
    <location>
        <begin position="6"/>
        <end position="141"/>
    </location>
</feature>
<keyword evidence="3" id="KW-1185">Reference proteome</keyword>
<proteinExistence type="predicted"/>
<dbReference type="EMBL" id="MQWA01000001">
    <property type="protein sequence ID" value="PQJ30412.1"/>
    <property type="molecule type" value="Genomic_DNA"/>
</dbReference>
<accession>A0A2S7U838</accession>
<dbReference type="AlphaFoldDB" id="A0A2S7U838"/>
<comment type="caution">
    <text evidence="2">The sequence shown here is derived from an EMBL/GenBank/DDBJ whole genome shotgun (WGS) entry which is preliminary data.</text>
</comment>
<protein>
    <recommendedName>
        <fullName evidence="1">DUF5069 domain-containing protein</fullName>
    </recommendedName>
</protein>
<organism evidence="2 3">
    <name type="scientific">Rubritalea profundi</name>
    <dbReference type="NCBI Taxonomy" id="1658618"/>
    <lineage>
        <taxon>Bacteria</taxon>
        <taxon>Pseudomonadati</taxon>
        <taxon>Verrucomicrobiota</taxon>
        <taxon>Verrucomicrobiia</taxon>
        <taxon>Verrucomicrobiales</taxon>
        <taxon>Rubritaleaceae</taxon>
        <taxon>Rubritalea</taxon>
    </lineage>
</organism>
<evidence type="ECO:0000313" key="3">
    <source>
        <dbReference type="Proteomes" id="UP000239907"/>
    </source>
</evidence>